<sequence length="267" mass="29348">MAVSDVNIIHPPLLLSIVKRLISQVYRFTWETSLGDALRAPTMCHYRPRTTLPAPMERQTSRILYVASARIRLGPHKLTQQLEGDDRRQAENNVGIFAGNSIVDKWNSETKSVCVSEDKSGQRQVTLVPLILVPDRGWPKPMQGQSSQPSTAAHSGPISQPPQGHQGNHHSPPTGDISGQFITALQQGHSGQSSQPSSRDIQGQSSQPSSRDIQGNPQSTLKGNISLSRHQPQAPEESGNTLKGSRELTSLHLQISFHNKDQQHTKH</sequence>
<comment type="caution">
    <text evidence="2">The sequence shown here is derived from an EMBL/GenBank/DDBJ whole genome shotgun (WGS) entry which is preliminary data.</text>
</comment>
<evidence type="ECO:0000313" key="2">
    <source>
        <dbReference type="EMBL" id="KAG0730013.1"/>
    </source>
</evidence>
<feature type="compositionally biased region" description="Low complexity" evidence="1">
    <location>
        <begin position="186"/>
        <end position="198"/>
    </location>
</feature>
<evidence type="ECO:0000313" key="3">
    <source>
        <dbReference type="Proteomes" id="UP000770661"/>
    </source>
</evidence>
<feature type="compositionally biased region" description="Polar residues" evidence="1">
    <location>
        <begin position="199"/>
        <end position="231"/>
    </location>
</feature>
<reference evidence="2" key="1">
    <citation type="submission" date="2020-07" db="EMBL/GenBank/DDBJ databases">
        <title>The High-quality genome of the commercially important snow crab, Chionoecetes opilio.</title>
        <authorList>
            <person name="Jeong J.-H."/>
            <person name="Ryu S."/>
        </authorList>
    </citation>
    <scope>NUCLEOTIDE SEQUENCE</scope>
    <source>
        <strain evidence="2">MADBK_172401_WGS</strain>
        <tissue evidence="2">Digestive gland</tissue>
    </source>
</reference>
<protein>
    <submittedName>
        <fullName evidence="2">Uncharacterized protein</fullName>
    </submittedName>
</protein>
<accession>A0A8J4YKL8</accession>
<proteinExistence type="predicted"/>
<name>A0A8J4YKL8_CHIOP</name>
<keyword evidence="3" id="KW-1185">Reference proteome</keyword>
<dbReference type="AlphaFoldDB" id="A0A8J4YKL8"/>
<feature type="compositionally biased region" description="Polar residues" evidence="1">
    <location>
        <begin position="143"/>
        <end position="171"/>
    </location>
</feature>
<dbReference type="OrthoDB" id="6378051at2759"/>
<dbReference type="Proteomes" id="UP000770661">
    <property type="component" value="Unassembled WGS sequence"/>
</dbReference>
<organism evidence="2 3">
    <name type="scientific">Chionoecetes opilio</name>
    <name type="common">Atlantic snow crab</name>
    <name type="synonym">Cancer opilio</name>
    <dbReference type="NCBI Taxonomy" id="41210"/>
    <lineage>
        <taxon>Eukaryota</taxon>
        <taxon>Metazoa</taxon>
        <taxon>Ecdysozoa</taxon>
        <taxon>Arthropoda</taxon>
        <taxon>Crustacea</taxon>
        <taxon>Multicrustacea</taxon>
        <taxon>Malacostraca</taxon>
        <taxon>Eumalacostraca</taxon>
        <taxon>Eucarida</taxon>
        <taxon>Decapoda</taxon>
        <taxon>Pleocyemata</taxon>
        <taxon>Brachyura</taxon>
        <taxon>Eubrachyura</taxon>
        <taxon>Majoidea</taxon>
        <taxon>Majidae</taxon>
        <taxon>Chionoecetes</taxon>
    </lineage>
</organism>
<feature type="region of interest" description="Disordered" evidence="1">
    <location>
        <begin position="136"/>
        <end position="246"/>
    </location>
</feature>
<dbReference type="EMBL" id="JACEEZ010000605">
    <property type="protein sequence ID" value="KAG0730013.1"/>
    <property type="molecule type" value="Genomic_DNA"/>
</dbReference>
<gene>
    <name evidence="2" type="ORF">GWK47_029171</name>
</gene>
<evidence type="ECO:0000256" key="1">
    <source>
        <dbReference type="SAM" id="MobiDB-lite"/>
    </source>
</evidence>